<gene>
    <name evidence="1" type="ORF">F383_25354</name>
</gene>
<protein>
    <submittedName>
        <fullName evidence="1">1-deoxy-D-xylulose 5-phosphate reductoisomerase</fullName>
    </submittedName>
</protein>
<keyword evidence="2" id="KW-1185">Reference proteome</keyword>
<dbReference type="AlphaFoldDB" id="A0A0B0NX02"/>
<name>A0A0B0NX02_GOSAR</name>
<evidence type="ECO:0000313" key="1">
    <source>
        <dbReference type="EMBL" id="KHG19038.1"/>
    </source>
</evidence>
<organism evidence="1 2">
    <name type="scientific">Gossypium arboreum</name>
    <name type="common">Tree cotton</name>
    <name type="synonym">Gossypium nanking</name>
    <dbReference type="NCBI Taxonomy" id="29729"/>
    <lineage>
        <taxon>Eukaryota</taxon>
        <taxon>Viridiplantae</taxon>
        <taxon>Streptophyta</taxon>
        <taxon>Embryophyta</taxon>
        <taxon>Tracheophyta</taxon>
        <taxon>Spermatophyta</taxon>
        <taxon>Magnoliopsida</taxon>
        <taxon>eudicotyledons</taxon>
        <taxon>Gunneridae</taxon>
        <taxon>Pentapetalae</taxon>
        <taxon>rosids</taxon>
        <taxon>malvids</taxon>
        <taxon>Malvales</taxon>
        <taxon>Malvaceae</taxon>
        <taxon>Malvoideae</taxon>
        <taxon>Gossypium</taxon>
    </lineage>
</organism>
<dbReference type="EMBL" id="KN412012">
    <property type="protein sequence ID" value="KHG19038.1"/>
    <property type="molecule type" value="Genomic_DNA"/>
</dbReference>
<dbReference type="Proteomes" id="UP000032142">
    <property type="component" value="Unassembled WGS sequence"/>
</dbReference>
<reference evidence="2" key="1">
    <citation type="submission" date="2014-09" db="EMBL/GenBank/DDBJ databases">
        <authorList>
            <person name="Mudge J."/>
            <person name="Ramaraj T."/>
            <person name="Lindquist I.E."/>
            <person name="Bharti A.K."/>
            <person name="Sundararajan A."/>
            <person name="Cameron C.T."/>
            <person name="Woodward J.E."/>
            <person name="May G.D."/>
            <person name="Brubaker C."/>
            <person name="Broadhvest J."/>
            <person name="Wilkins T.A."/>
        </authorList>
    </citation>
    <scope>NUCLEOTIDE SEQUENCE</scope>
    <source>
        <strain evidence="2">cv. AKA8401</strain>
    </source>
</reference>
<accession>A0A0B0NX02</accession>
<dbReference type="GO" id="GO:0016853">
    <property type="term" value="F:isomerase activity"/>
    <property type="evidence" value="ECO:0007669"/>
    <property type="project" value="UniProtKB-KW"/>
</dbReference>
<evidence type="ECO:0000313" key="2">
    <source>
        <dbReference type="Proteomes" id="UP000032142"/>
    </source>
</evidence>
<keyword evidence="1" id="KW-0413">Isomerase</keyword>
<sequence>MMIIEIIELPDEPWEQIGYSCHDIWVICALVQNMSGTYIGHIMRASVRPCLGHDIGIEMRAIIRHVWDMHRQEHVSV</sequence>
<proteinExistence type="predicted"/>